<evidence type="ECO:0000313" key="2">
    <source>
        <dbReference type="Proteomes" id="UP001176961"/>
    </source>
</evidence>
<gene>
    <name evidence="1" type="ORF">CYNAS_LOCUS8165</name>
</gene>
<dbReference type="EMBL" id="CATQJL010000112">
    <property type="protein sequence ID" value="CAJ0596182.1"/>
    <property type="molecule type" value="Genomic_DNA"/>
</dbReference>
<dbReference type="AlphaFoldDB" id="A0AA36M3W1"/>
<name>A0AA36M3W1_CYLNA</name>
<reference evidence="1" key="1">
    <citation type="submission" date="2023-07" db="EMBL/GenBank/DDBJ databases">
        <authorList>
            <consortium name="CYATHOMIX"/>
        </authorList>
    </citation>
    <scope>NUCLEOTIDE SEQUENCE</scope>
    <source>
        <strain evidence="1">N/A</strain>
    </source>
</reference>
<keyword evidence="2" id="KW-1185">Reference proteome</keyword>
<accession>A0AA36M3W1</accession>
<organism evidence="1 2">
    <name type="scientific">Cylicocyclus nassatus</name>
    <name type="common">Nematode worm</name>
    <dbReference type="NCBI Taxonomy" id="53992"/>
    <lineage>
        <taxon>Eukaryota</taxon>
        <taxon>Metazoa</taxon>
        <taxon>Ecdysozoa</taxon>
        <taxon>Nematoda</taxon>
        <taxon>Chromadorea</taxon>
        <taxon>Rhabditida</taxon>
        <taxon>Rhabditina</taxon>
        <taxon>Rhabditomorpha</taxon>
        <taxon>Strongyloidea</taxon>
        <taxon>Strongylidae</taxon>
        <taxon>Cylicocyclus</taxon>
    </lineage>
</organism>
<comment type="caution">
    <text evidence="1">The sequence shown here is derived from an EMBL/GenBank/DDBJ whole genome shotgun (WGS) entry which is preliminary data.</text>
</comment>
<sequence>MPDCGARRCKAGRRQEFSTCNLTACPIDKHCVELLAQNKLCDGRACIKPEAALAGCREPQCCPPFINVNGTCQSDEEHFNDFVSKK</sequence>
<dbReference type="Proteomes" id="UP001176961">
    <property type="component" value="Unassembled WGS sequence"/>
</dbReference>
<evidence type="ECO:0000313" key="1">
    <source>
        <dbReference type="EMBL" id="CAJ0596182.1"/>
    </source>
</evidence>
<proteinExistence type="predicted"/>
<protein>
    <submittedName>
        <fullName evidence="1">Uncharacterized protein</fullName>
    </submittedName>
</protein>